<feature type="binding site" evidence="12 15">
    <location>
        <position position="139"/>
    </location>
    <ligand>
        <name>FMN</name>
        <dbReference type="ChEBI" id="CHEBI:58210"/>
    </ligand>
</feature>
<dbReference type="HAMAP" id="MF_02042">
    <property type="entry name" value="DusB_subfam"/>
    <property type="match status" value="1"/>
</dbReference>
<comment type="catalytic activity">
    <reaction evidence="10 12">
        <text>a 5,6-dihydrouridine in tRNA + NADP(+) = a uridine in tRNA + NADPH + H(+)</text>
        <dbReference type="Rhea" id="RHEA:23624"/>
        <dbReference type="Rhea" id="RHEA-COMP:13339"/>
        <dbReference type="Rhea" id="RHEA-COMP:13887"/>
        <dbReference type="ChEBI" id="CHEBI:15378"/>
        <dbReference type="ChEBI" id="CHEBI:57783"/>
        <dbReference type="ChEBI" id="CHEBI:58349"/>
        <dbReference type="ChEBI" id="CHEBI:65315"/>
        <dbReference type="ChEBI" id="CHEBI:74443"/>
    </reaction>
</comment>
<evidence type="ECO:0000259" key="16">
    <source>
        <dbReference type="Pfam" id="PF01207"/>
    </source>
</evidence>
<dbReference type="AlphaFoldDB" id="A0A2S9X940"/>
<keyword evidence="7 12" id="KW-0521">NADP</keyword>
<comment type="similarity">
    <text evidence="13">Belongs to the dus family.</text>
</comment>
<dbReference type="InterPro" id="IPR024036">
    <property type="entry name" value="tRNA-dHydroUridine_Synthase_C"/>
</dbReference>
<keyword evidence="15" id="KW-0547">Nucleotide-binding</keyword>
<evidence type="ECO:0000256" key="13">
    <source>
        <dbReference type="PIRNR" id="PIRNR006621"/>
    </source>
</evidence>
<feature type="binding site" evidence="12 15">
    <location>
        <begin position="16"/>
        <end position="18"/>
    </location>
    <ligand>
        <name>FMN</name>
        <dbReference type="ChEBI" id="CHEBI:58210"/>
    </ligand>
</feature>
<dbReference type="GO" id="GO:0010181">
    <property type="term" value="F:FMN binding"/>
    <property type="evidence" value="ECO:0007669"/>
    <property type="project" value="UniProtKB-UniRule"/>
</dbReference>
<dbReference type="PROSITE" id="PS01136">
    <property type="entry name" value="UPF0034"/>
    <property type="match status" value="1"/>
</dbReference>
<keyword evidence="9 12" id="KW-0560">Oxidoreductase</keyword>
<comment type="function">
    <text evidence="2 12 13">Catalyzes the synthesis of 5,6-dihydrouridine (D), a modified base found in the D-loop of most tRNAs, via the reduction of the C5-C6 double bond in target uridines.</text>
</comment>
<feature type="binding site" evidence="12 15">
    <location>
        <begin position="224"/>
        <end position="225"/>
    </location>
    <ligand>
        <name>FMN</name>
        <dbReference type="ChEBI" id="CHEBI:58210"/>
    </ligand>
</feature>
<keyword evidence="8 12" id="KW-0694">RNA-binding</keyword>
<keyword evidence="6 12" id="KW-0819">tRNA processing</keyword>
<evidence type="ECO:0000256" key="6">
    <source>
        <dbReference type="ARBA" id="ARBA00022694"/>
    </source>
</evidence>
<evidence type="ECO:0000256" key="14">
    <source>
        <dbReference type="PIRSR" id="PIRSR006621-1"/>
    </source>
</evidence>
<feature type="active site" description="Proton donor" evidence="12 14">
    <location>
        <position position="100"/>
    </location>
</feature>
<evidence type="ECO:0000313" key="18">
    <source>
        <dbReference type="Proteomes" id="UP000239469"/>
    </source>
</evidence>
<dbReference type="EC" id="1.3.1.-" evidence="12"/>
<comment type="similarity">
    <text evidence="12">Belongs to the Dus family. DusB subfamily.</text>
</comment>
<evidence type="ECO:0000256" key="10">
    <source>
        <dbReference type="ARBA" id="ARBA00048205"/>
    </source>
</evidence>
<comment type="catalytic activity">
    <reaction evidence="11 12">
        <text>a 5,6-dihydrouridine in tRNA + NAD(+) = a uridine in tRNA + NADH + H(+)</text>
        <dbReference type="Rhea" id="RHEA:54452"/>
        <dbReference type="Rhea" id="RHEA-COMP:13339"/>
        <dbReference type="Rhea" id="RHEA-COMP:13887"/>
        <dbReference type="ChEBI" id="CHEBI:15378"/>
        <dbReference type="ChEBI" id="CHEBI:57540"/>
        <dbReference type="ChEBI" id="CHEBI:57945"/>
        <dbReference type="ChEBI" id="CHEBI:65315"/>
        <dbReference type="ChEBI" id="CHEBI:74443"/>
    </reaction>
</comment>
<dbReference type="Gene3D" id="1.10.1200.80">
    <property type="entry name" value="Putative flavin oxidoreducatase, domain 2"/>
    <property type="match status" value="1"/>
</dbReference>
<comment type="cofactor">
    <cofactor evidence="1 12 13 15">
        <name>FMN</name>
        <dbReference type="ChEBI" id="CHEBI:58210"/>
    </cofactor>
</comment>
<evidence type="ECO:0000256" key="11">
    <source>
        <dbReference type="ARBA" id="ARBA00048802"/>
    </source>
</evidence>
<evidence type="ECO:0000313" key="17">
    <source>
        <dbReference type="EMBL" id="PRP72249.1"/>
    </source>
</evidence>
<dbReference type="PANTHER" id="PTHR45846:SF1">
    <property type="entry name" value="TRNA-DIHYDROURIDINE(47) SYNTHASE [NAD(P)(+)]-LIKE"/>
    <property type="match status" value="1"/>
</dbReference>
<gene>
    <name evidence="12" type="primary">dusB</name>
    <name evidence="17" type="ORF">BUE93_02075</name>
</gene>
<accession>A0A2S9X940</accession>
<name>A0A2S9X940_9NEIS</name>
<feature type="binding site" evidence="15">
    <location>
        <position position="169"/>
    </location>
    <ligand>
        <name>FMN</name>
        <dbReference type="ChEBI" id="CHEBI:58210"/>
    </ligand>
</feature>
<evidence type="ECO:0000256" key="15">
    <source>
        <dbReference type="PIRSR" id="PIRSR006621-2"/>
    </source>
</evidence>
<evidence type="ECO:0000256" key="3">
    <source>
        <dbReference type="ARBA" id="ARBA00022555"/>
    </source>
</evidence>
<dbReference type="RefSeq" id="WP_106075649.1">
    <property type="nucleotide sequence ID" value="NZ_MTBD01000004.1"/>
</dbReference>
<dbReference type="InterPro" id="IPR018517">
    <property type="entry name" value="tRNA_hU_synthase_CS"/>
</dbReference>
<dbReference type="GO" id="GO:0000049">
    <property type="term" value="F:tRNA binding"/>
    <property type="evidence" value="ECO:0007669"/>
    <property type="project" value="UniProtKB-UniRule"/>
</dbReference>
<dbReference type="GO" id="GO:0017150">
    <property type="term" value="F:tRNA dihydrouridine synthase activity"/>
    <property type="evidence" value="ECO:0007669"/>
    <property type="project" value="UniProtKB-UniRule"/>
</dbReference>
<dbReference type="CDD" id="cd02801">
    <property type="entry name" value="DUS_like_FMN"/>
    <property type="match status" value="1"/>
</dbReference>
<keyword evidence="4 12" id="KW-0285">Flavoprotein</keyword>
<reference evidence="17 18" key="1">
    <citation type="submission" date="2017-01" db="EMBL/GenBank/DDBJ databases">
        <title>New insights into the genetic diversity of Chromobacterium isolated from tropical freshwater lake.</title>
        <authorList>
            <person name="Santos A.B."/>
            <person name="Nascimento A.M."/>
            <person name="Da Silva P.C."/>
        </authorList>
    </citation>
    <scope>NUCLEOTIDE SEQUENCE [LARGE SCALE GENOMIC DNA]</scope>
    <source>
        <strain evidence="17 18">56AF</strain>
    </source>
</reference>
<evidence type="ECO:0000256" key="2">
    <source>
        <dbReference type="ARBA" id="ARBA00002790"/>
    </source>
</evidence>
<dbReference type="NCBIfam" id="TIGR00737">
    <property type="entry name" value="nifR3_yhdG"/>
    <property type="match status" value="1"/>
</dbReference>
<dbReference type="SUPFAM" id="SSF51395">
    <property type="entry name" value="FMN-linked oxidoreductases"/>
    <property type="match status" value="1"/>
</dbReference>
<dbReference type="Proteomes" id="UP000239469">
    <property type="component" value="Unassembled WGS sequence"/>
</dbReference>
<feature type="binding site" evidence="12">
    <location>
        <begin position="200"/>
        <end position="202"/>
    </location>
    <ligand>
        <name>FMN</name>
        <dbReference type="ChEBI" id="CHEBI:58210"/>
    </ligand>
</feature>
<keyword evidence="5 12" id="KW-0288">FMN</keyword>
<sequence length="352" mass="38595">MQIGPYQLKNRLIVAPMAGVTDRPFRMLCKRLGAGMAVSEMITANKALWTTPKTLRRANHEGEVEPIVVQIAGGEPQMLAEAARLNVEHGAQIIDINMGCPAKKVCNVAAGSALLRDLDNVGRILEAVVKAVDVPVTLKTRTGWSREVKTALRVARMAEEAGIAALALHGRTREDMYRGDAEYDTIREVKRAVSIPVVANGDIDSPLKAKQVLDYTGADAIMIGRAAQGRPWIFREIQHYLQTGALLAPPTVGEIRELMLGHLDELYGFYGEYSGCRIARKHIAWYTKGLAGGNAFRQQMYRLESTDEQRRAVGEYFSRLGDAGDRLSYVVEDEDKLDRDGDAVAEGEACGG</sequence>
<dbReference type="InterPro" id="IPR013785">
    <property type="entry name" value="Aldolase_TIM"/>
</dbReference>
<organism evidence="17 18">
    <name type="scientific">Chromobacterium amazonense</name>
    <dbReference type="NCBI Taxonomy" id="1382803"/>
    <lineage>
        <taxon>Bacteria</taxon>
        <taxon>Pseudomonadati</taxon>
        <taxon>Pseudomonadota</taxon>
        <taxon>Betaproteobacteria</taxon>
        <taxon>Neisseriales</taxon>
        <taxon>Chromobacteriaceae</taxon>
        <taxon>Chromobacterium</taxon>
    </lineage>
</organism>
<evidence type="ECO:0000256" key="7">
    <source>
        <dbReference type="ARBA" id="ARBA00022857"/>
    </source>
</evidence>
<keyword evidence="3 12" id="KW-0820">tRNA-binding</keyword>
<feature type="domain" description="DUS-like FMN-binding" evidence="16">
    <location>
        <begin position="14"/>
        <end position="313"/>
    </location>
</feature>
<evidence type="ECO:0000256" key="1">
    <source>
        <dbReference type="ARBA" id="ARBA00001917"/>
    </source>
</evidence>
<protein>
    <recommendedName>
        <fullName evidence="12">tRNA-dihydrouridine synthase B</fullName>
        <ecNumber evidence="12">1.3.1.-</ecNumber>
    </recommendedName>
</protein>
<dbReference type="PIRSF" id="PIRSF006621">
    <property type="entry name" value="Dus"/>
    <property type="match status" value="1"/>
</dbReference>
<dbReference type="InterPro" id="IPR001269">
    <property type="entry name" value="DUS_fam"/>
</dbReference>
<dbReference type="InterPro" id="IPR032887">
    <property type="entry name" value="DusB"/>
</dbReference>
<dbReference type="OrthoDB" id="9764501at2"/>
<proteinExistence type="inferred from homology"/>
<evidence type="ECO:0000256" key="4">
    <source>
        <dbReference type="ARBA" id="ARBA00022630"/>
    </source>
</evidence>
<dbReference type="Pfam" id="PF01207">
    <property type="entry name" value="Dus"/>
    <property type="match status" value="1"/>
</dbReference>
<dbReference type="InterPro" id="IPR035587">
    <property type="entry name" value="DUS-like_FMN-bd"/>
</dbReference>
<evidence type="ECO:0000256" key="12">
    <source>
        <dbReference type="HAMAP-Rule" id="MF_02042"/>
    </source>
</evidence>
<evidence type="ECO:0000256" key="5">
    <source>
        <dbReference type="ARBA" id="ARBA00022643"/>
    </source>
</evidence>
<feature type="binding site" evidence="12 15">
    <location>
        <position position="70"/>
    </location>
    <ligand>
        <name>FMN</name>
        <dbReference type="ChEBI" id="CHEBI:58210"/>
    </ligand>
</feature>
<evidence type="ECO:0000256" key="8">
    <source>
        <dbReference type="ARBA" id="ARBA00022884"/>
    </source>
</evidence>
<comment type="caution">
    <text evidence="17">The sequence shown here is derived from an EMBL/GenBank/DDBJ whole genome shotgun (WGS) entry which is preliminary data.</text>
</comment>
<dbReference type="PANTHER" id="PTHR45846">
    <property type="entry name" value="TRNA-DIHYDROURIDINE(47) SYNTHASE [NAD(P)(+)]-LIKE"/>
    <property type="match status" value="1"/>
</dbReference>
<dbReference type="InterPro" id="IPR004652">
    <property type="entry name" value="DusB-like"/>
</dbReference>
<dbReference type="Gene3D" id="3.20.20.70">
    <property type="entry name" value="Aldolase class I"/>
    <property type="match status" value="1"/>
</dbReference>
<evidence type="ECO:0000256" key="9">
    <source>
        <dbReference type="ARBA" id="ARBA00023002"/>
    </source>
</evidence>
<dbReference type="EMBL" id="MTBD01000004">
    <property type="protein sequence ID" value="PRP72249.1"/>
    <property type="molecule type" value="Genomic_DNA"/>
</dbReference>
<dbReference type="GO" id="GO:0050660">
    <property type="term" value="F:flavin adenine dinucleotide binding"/>
    <property type="evidence" value="ECO:0007669"/>
    <property type="project" value="InterPro"/>
</dbReference>